<feature type="region of interest" description="Disordered" evidence="1">
    <location>
        <begin position="419"/>
        <end position="456"/>
    </location>
</feature>
<dbReference type="AlphaFoldDB" id="A0A564Z8L8"/>
<evidence type="ECO:0000313" key="3">
    <source>
        <dbReference type="Proteomes" id="UP000321570"/>
    </source>
</evidence>
<feature type="compositionally biased region" description="Basic residues" evidence="1">
    <location>
        <begin position="1"/>
        <end position="12"/>
    </location>
</feature>
<protein>
    <submittedName>
        <fullName evidence="2">Uncharacterized protein</fullName>
    </submittedName>
</protein>
<reference evidence="2 3" key="1">
    <citation type="submission" date="2019-07" db="EMBL/GenBank/DDBJ databases">
        <authorList>
            <person name="Jastrzebski P J."/>
            <person name="Paukszto L."/>
            <person name="Jastrzebski P J."/>
        </authorList>
    </citation>
    <scope>NUCLEOTIDE SEQUENCE [LARGE SCALE GENOMIC DNA]</scope>
    <source>
        <strain evidence="2 3">WMS-il1</strain>
    </source>
</reference>
<feature type="compositionally biased region" description="Acidic residues" evidence="1">
    <location>
        <begin position="423"/>
        <end position="449"/>
    </location>
</feature>
<feature type="compositionally biased region" description="Polar residues" evidence="1">
    <location>
        <begin position="47"/>
        <end position="56"/>
    </location>
</feature>
<sequence>MGFRFGSRKRKEKQPENEKNEKPKRVGKSKKDNDESNSRPPPVPGSLKSSENRNTAIVNFVGSHKTNTDTSNNIQSAPGNRTVLFRDNRFPDGTTMPRIPTTQPHITQPGADRDGRISPTCSIYSTGSLQAAFPSLASYPASYVPQTRPKPFGPTPRTRGRIHSDSVYRSVYGDPLPKPDYPLSNDGTGNSNRDSGLDTESRSSSGGKPAPTYIFENYPQPRSSQHQIYSHQSRSLSLDRPGALYKFSEAPHVLRPKGYQGNRETPNFYRRQRFSRPVNYYYDDTCLPSPTSQRWIRQKEDFEEETYRPRSTHPPLHCSSCSCVADVARTPRSASALRRIQLEDEAPVEHQRDSYLMPRKHERRFRRDDEEDYSTKSMSRGLPRNQPVRGRYFEEREEVDRYGRLPPVRRPISARISRRNFYDDSEGPNDNDDFQENESDYSMEDESDFQETSRNYVSRIPQPSFYEMSKDISLANRDTSVIRL</sequence>
<feature type="compositionally biased region" description="Polar residues" evidence="1">
    <location>
        <begin position="185"/>
        <end position="194"/>
    </location>
</feature>
<gene>
    <name evidence="2" type="ORF">WMSIL1_LOCUS13685</name>
</gene>
<feature type="region of interest" description="Disordered" evidence="1">
    <location>
        <begin position="1"/>
        <end position="56"/>
    </location>
</feature>
<feature type="region of interest" description="Disordered" evidence="1">
    <location>
        <begin position="345"/>
        <end position="386"/>
    </location>
</feature>
<organism evidence="2 3">
    <name type="scientific">Hymenolepis diminuta</name>
    <name type="common">Rat tapeworm</name>
    <dbReference type="NCBI Taxonomy" id="6216"/>
    <lineage>
        <taxon>Eukaryota</taxon>
        <taxon>Metazoa</taxon>
        <taxon>Spiralia</taxon>
        <taxon>Lophotrochozoa</taxon>
        <taxon>Platyhelminthes</taxon>
        <taxon>Cestoda</taxon>
        <taxon>Eucestoda</taxon>
        <taxon>Cyclophyllidea</taxon>
        <taxon>Hymenolepididae</taxon>
        <taxon>Hymenolepis</taxon>
    </lineage>
</organism>
<proteinExistence type="predicted"/>
<dbReference type="Proteomes" id="UP000321570">
    <property type="component" value="Unassembled WGS sequence"/>
</dbReference>
<dbReference type="EMBL" id="CABIJS010000697">
    <property type="protein sequence ID" value="VUZ55800.1"/>
    <property type="molecule type" value="Genomic_DNA"/>
</dbReference>
<feature type="region of interest" description="Disordered" evidence="1">
    <location>
        <begin position="141"/>
        <end position="213"/>
    </location>
</feature>
<accession>A0A564Z8L8</accession>
<feature type="region of interest" description="Disordered" evidence="1">
    <location>
        <begin position="94"/>
        <end position="116"/>
    </location>
</feature>
<keyword evidence="3" id="KW-1185">Reference proteome</keyword>
<feature type="compositionally biased region" description="Basic and acidic residues" evidence="1">
    <location>
        <begin position="13"/>
        <end position="37"/>
    </location>
</feature>
<name>A0A564Z8L8_HYMDI</name>
<evidence type="ECO:0000313" key="2">
    <source>
        <dbReference type="EMBL" id="VUZ55800.1"/>
    </source>
</evidence>
<evidence type="ECO:0000256" key="1">
    <source>
        <dbReference type="SAM" id="MobiDB-lite"/>
    </source>
</evidence>